<keyword evidence="2" id="KW-1185">Reference proteome</keyword>
<protein>
    <submittedName>
        <fullName evidence="1">Uncharacterized protein</fullName>
    </submittedName>
</protein>
<dbReference type="AlphaFoldDB" id="W1IYK3"/>
<dbReference type="Proteomes" id="UP000019202">
    <property type="component" value="Unassembled WGS sequence"/>
</dbReference>
<sequence length="44" mass="5069">MCTNRNSNYLDDTKELSLRVQSVNQNVVAPNWPNTALVRFFLAK</sequence>
<evidence type="ECO:0000313" key="1">
    <source>
        <dbReference type="EMBL" id="CDL82305.1"/>
    </source>
</evidence>
<dbReference type="EMBL" id="CBXF010000077">
    <property type="protein sequence ID" value="CDL82305.1"/>
    <property type="molecule type" value="Genomic_DNA"/>
</dbReference>
<organism evidence="1 2">
    <name type="scientific">Xenorhabdus szentirmaii DSM 16338</name>
    <dbReference type="NCBI Taxonomy" id="1427518"/>
    <lineage>
        <taxon>Bacteria</taxon>
        <taxon>Pseudomonadati</taxon>
        <taxon>Pseudomonadota</taxon>
        <taxon>Gammaproteobacteria</taxon>
        <taxon>Enterobacterales</taxon>
        <taxon>Morganellaceae</taxon>
        <taxon>Xenorhabdus</taxon>
    </lineage>
</organism>
<gene>
    <name evidence="1" type="ORF">XSR1_20129</name>
</gene>
<accession>W1IYK3</accession>
<proteinExistence type="predicted"/>
<name>W1IYK3_9GAMM</name>
<dbReference type="STRING" id="1427518.XSR1_20129"/>
<reference evidence="1" key="1">
    <citation type="submission" date="2013-11" db="EMBL/GenBank/DDBJ databases">
        <title>Draft genome sequence and annotation of the entomopathogenic bacteria, Xenorhabdus cabanillasi strain JM26 and Xenorhabdus szentirmai strain DSM 16338.</title>
        <authorList>
            <person name="Gualtieri M."/>
            <person name="Ogier J.C."/>
            <person name="Pages S."/>
            <person name="Givaudan A."/>
            <person name="Gaudriault S."/>
        </authorList>
    </citation>
    <scope>NUCLEOTIDE SEQUENCE [LARGE SCALE GENOMIC DNA]</scope>
    <source>
        <strain evidence="1">DSM 16338</strain>
    </source>
</reference>
<evidence type="ECO:0000313" key="2">
    <source>
        <dbReference type="Proteomes" id="UP000019202"/>
    </source>
</evidence>
<comment type="caution">
    <text evidence="1">The sequence shown here is derived from an EMBL/GenBank/DDBJ whole genome shotgun (WGS) entry which is preliminary data.</text>
</comment>